<accession>A0AA41UHM2</accession>
<reference evidence="2" key="1">
    <citation type="submission" date="2022-03" db="EMBL/GenBank/DDBJ databases">
        <title>The complete genome sequence of a Methyloterrigena soli.</title>
        <authorList>
            <person name="Zi Z."/>
        </authorList>
    </citation>
    <scope>NUCLEOTIDE SEQUENCE</scope>
    <source>
        <strain evidence="2">M48</strain>
    </source>
</reference>
<dbReference type="InterPro" id="IPR035931">
    <property type="entry name" value="YlxR-like_sf"/>
</dbReference>
<feature type="domain" description="YlxR" evidence="1">
    <location>
        <begin position="9"/>
        <end position="79"/>
    </location>
</feature>
<dbReference type="RefSeq" id="WP_035033754.1">
    <property type="nucleotide sequence ID" value="NZ_CP068983.1"/>
</dbReference>
<dbReference type="Proteomes" id="UP001156140">
    <property type="component" value="Unassembled WGS sequence"/>
</dbReference>
<dbReference type="InterPro" id="IPR037465">
    <property type="entry name" value="YlxR"/>
</dbReference>
<sequence>MPRREETVRQCALTREEKPIADLIRFVVGPDEVLVPDTDAKAEGRGVWITLSQAAVAEAVRKKAFTKSLKAQVIVPDDLAQLARTRLEQRLLGALGLARKAGQLLTGAAKVRGAIDKGDIAALLTATDAAEDGRAKLLGALRARERQAREAGFEVPEVPHFELLDSEQLGLALGLENVIHAALTKGAAAQSALARAHRLARYVAGN</sequence>
<gene>
    <name evidence="2" type="ORF">ML536_16690</name>
</gene>
<dbReference type="SUPFAM" id="SSF64376">
    <property type="entry name" value="YlxR-like"/>
    <property type="match status" value="1"/>
</dbReference>
<evidence type="ECO:0000313" key="3">
    <source>
        <dbReference type="Proteomes" id="UP001156140"/>
    </source>
</evidence>
<dbReference type="Pfam" id="PF04296">
    <property type="entry name" value="YlxR"/>
    <property type="match status" value="1"/>
</dbReference>
<proteinExistence type="predicted"/>
<dbReference type="NCBIfam" id="NF006622">
    <property type="entry name" value="PRK09190.1"/>
    <property type="match status" value="1"/>
</dbReference>
<organism evidence="2 3">
    <name type="scientific">Paradevosia shaoguanensis</name>
    <dbReference type="NCBI Taxonomy" id="1335043"/>
    <lineage>
        <taxon>Bacteria</taxon>
        <taxon>Pseudomonadati</taxon>
        <taxon>Pseudomonadota</taxon>
        <taxon>Alphaproteobacteria</taxon>
        <taxon>Hyphomicrobiales</taxon>
        <taxon>Devosiaceae</taxon>
        <taxon>Paradevosia</taxon>
    </lineage>
</organism>
<dbReference type="EMBL" id="JALAZD010000002">
    <property type="protein sequence ID" value="MCI0128471.1"/>
    <property type="molecule type" value="Genomic_DNA"/>
</dbReference>
<keyword evidence="3" id="KW-1185">Reference proteome</keyword>
<dbReference type="AlphaFoldDB" id="A0AA41UHM2"/>
<dbReference type="Gene3D" id="3.30.1330.30">
    <property type="match status" value="1"/>
</dbReference>
<comment type="caution">
    <text evidence="2">The sequence shown here is derived from an EMBL/GenBank/DDBJ whole genome shotgun (WGS) entry which is preliminary data.</text>
</comment>
<dbReference type="SUPFAM" id="SSF55315">
    <property type="entry name" value="L30e-like"/>
    <property type="match status" value="1"/>
</dbReference>
<dbReference type="PANTHER" id="PTHR34215">
    <property type="entry name" value="BLL0784 PROTEIN"/>
    <property type="match status" value="1"/>
</dbReference>
<evidence type="ECO:0000313" key="2">
    <source>
        <dbReference type="EMBL" id="MCI0128471.1"/>
    </source>
</evidence>
<name>A0AA41UHM2_9HYPH</name>
<dbReference type="InterPro" id="IPR029064">
    <property type="entry name" value="Ribosomal_eL30-like_sf"/>
</dbReference>
<dbReference type="InterPro" id="IPR007393">
    <property type="entry name" value="YlxR_dom"/>
</dbReference>
<dbReference type="Gene3D" id="3.30.1230.10">
    <property type="entry name" value="YlxR-like"/>
    <property type="match status" value="1"/>
</dbReference>
<evidence type="ECO:0000259" key="1">
    <source>
        <dbReference type="Pfam" id="PF04296"/>
    </source>
</evidence>
<protein>
    <submittedName>
        <fullName evidence="2">RNA-binding protein</fullName>
    </submittedName>
</protein>
<dbReference type="PANTHER" id="PTHR34215:SF1">
    <property type="entry name" value="YLXR DOMAIN-CONTAINING PROTEIN"/>
    <property type="match status" value="1"/>
</dbReference>